<keyword evidence="7 9" id="KW-0472">Membrane</keyword>
<keyword evidence="6 9" id="KW-1133">Transmembrane helix</keyword>
<keyword evidence="4" id="KW-0997">Cell inner membrane</keyword>
<feature type="transmembrane region" description="Helical" evidence="9">
    <location>
        <begin position="50"/>
        <end position="73"/>
    </location>
</feature>
<dbReference type="Proteomes" id="UP000293671">
    <property type="component" value="Unassembled WGS sequence"/>
</dbReference>
<comment type="subcellular location">
    <subcellularLocation>
        <location evidence="1">Cell inner membrane</location>
        <topology evidence="1">Multi-pass membrane protein</topology>
    </subcellularLocation>
</comment>
<dbReference type="RefSeq" id="WP_130431803.1">
    <property type="nucleotide sequence ID" value="NZ_SHKP01000006.1"/>
</dbReference>
<feature type="transmembrane region" description="Helical" evidence="9">
    <location>
        <begin position="120"/>
        <end position="141"/>
    </location>
</feature>
<reference evidence="10 11" key="1">
    <citation type="submission" date="2019-02" db="EMBL/GenBank/DDBJ databases">
        <title>Genomic Encyclopedia of Type Strains, Phase IV (KMG-IV): sequencing the most valuable type-strain genomes for metagenomic binning, comparative biology and taxonomic classification.</title>
        <authorList>
            <person name="Goeker M."/>
        </authorList>
    </citation>
    <scope>NUCLEOTIDE SEQUENCE [LARGE SCALE GENOMIC DNA]</scope>
    <source>
        <strain evidence="10 11">DSM 19570</strain>
    </source>
</reference>
<evidence type="ECO:0000256" key="8">
    <source>
        <dbReference type="ARBA" id="ARBA00035655"/>
    </source>
</evidence>
<dbReference type="AlphaFoldDB" id="A0A4Q7VN23"/>
<accession>A0A4Q7VN23</accession>
<feature type="transmembrane region" description="Helical" evidence="9">
    <location>
        <begin position="175"/>
        <end position="194"/>
    </location>
</feature>
<dbReference type="GO" id="GO:0005886">
    <property type="term" value="C:plasma membrane"/>
    <property type="evidence" value="ECO:0007669"/>
    <property type="project" value="UniProtKB-SubCell"/>
</dbReference>
<protein>
    <submittedName>
        <fullName evidence="10">Uncharacterized protein</fullName>
    </submittedName>
</protein>
<dbReference type="Pfam" id="PF04143">
    <property type="entry name" value="Sulf_transp"/>
    <property type="match status" value="1"/>
</dbReference>
<evidence type="ECO:0000256" key="9">
    <source>
        <dbReference type="SAM" id="Phobius"/>
    </source>
</evidence>
<evidence type="ECO:0000256" key="2">
    <source>
        <dbReference type="ARBA" id="ARBA00022448"/>
    </source>
</evidence>
<feature type="transmembrane region" description="Helical" evidence="9">
    <location>
        <begin position="313"/>
        <end position="331"/>
    </location>
</feature>
<keyword evidence="2" id="KW-0813">Transport</keyword>
<evidence type="ECO:0000256" key="1">
    <source>
        <dbReference type="ARBA" id="ARBA00004429"/>
    </source>
</evidence>
<dbReference type="OrthoDB" id="9794165at2"/>
<comment type="caution">
    <text evidence="10">The sequence shown here is derived from an EMBL/GenBank/DDBJ whole genome shotgun (WGS) entry which is preliminary data.</text>
</comment>
<evidence type="ECO:0000313" key="10">
    <source>
        <dbReference type="EMBL" id="RZT97689.1"/>
    </source>
</evidence>
<dbReference type="PANTHER" id="PTHR30574">
    <property type="entry name" value="INNER MEMBRANE PROTEIN YEDE"/>
    <property type="match status" value="1"/>
</dbReference>
<feature type="transmembrane region" description="Helical" evidence="9">
    <location>
        <begin position="206"/>
        <end position="230"/>
    </location>
</feature>
<comment type="similarity">
    <text evidence="8">Belongs to the TsuA/YedE (TC 9.B.102) family.</text>
</comment>
<dbReference type="InterPro" id="IPR007272">
    <property type="entry name" value="Sulf_transp_TsuA/YedE"/>
</dbReference>
<keyword evidence="3" id="KW-1003">Cell membrane</keyword>
<dbReference type="EMBL" id="SHKP01000006">
    <property type="protein sequence ID" value="RZT97689.1"/>
    <property type="molecule type" value="Genomic_DNA"/>
</dbReference>
<organism evidence="10 11">
    <name type="scientific">Rivibacter subsaxonicus</name>
    <dbReference type="NCBI Taxonomy" id="457575"/>
    <lineage>
        <taxon>Bacteria</taxon>
        <taxon>Pseudomonadati</taxon>
        <taxon>Pseudomonadota</taxon>
        <taxon>Betaproteobacteria</taxon>
        <taxon>Burkholderiales</taxon>
        <taxon>Rivibacter</taxon>
    </lineage>
</organism>
<feature type="transmembrane region" description="Helical" evidence="9">
    <location>
        <begin position="274"/>
        <end position="293"/>
    </location>
</feature>
<evidence type="ECO:0000256" key="7">
    <source>
        <dbReference type="ARBA" id="ARBA00023136"/>
    </source>
</evidence>
<evidence type="ECO:0000256" key="3">
    <source>
        <dbReference type="ARBA" id="ARBA00022475"/>
    </source>
</evidence>
<feature type="transmembrane region" description="Helical" evidence="9">
    <location>
        <begin position="12"/>
        <end position="29"/>
    </location>
</feature>
<keyword evidence="11" id="KW-1185">Reference proteome</keyword>
<feature type="transmembrane region" description="Helical" evidence="9">
    <location>
        <begin position="85"/>
        <end position="108"/>
    </location>
</feature>
<sequence length="374" mass="38898">MEPDLATLTRSVLAGGLLIGLLFGALAQRSRFCTMGALADLVTFGDATRLRMWALAALVALLGTQALILAGAVDLRSTVQNGHRLFWASNLVGGTLFGFGMVLASGCASRNLVRLGSGSLKALVVLGVTGLAALMTLRGVLAPLRIEWLDAFALSLAGPQDLPAWLARSGLAAEALLRPLLTLVLGALLGFWILRDRRFRGDRPALLGGAGIGALVVGAWFLTGHLGFVAEHPATLEPAWLATSSRRPEGLSFVAPLAYSIDLLTLWTDRNTTLAFGIATAIGIPLGSAAAALAAREFQWESFAEAGDLAHHLVGALLMGAGGVTALGCTLGQGVSGLSLLAVGAFIACAGFGLGAWLALRYQSWRIEREHISS</sequence>
<evidence type="ECO:0000256" key="5">
    <source>
        <dbReference type="ARBA" id="ARBA00022692"/>
    </source>
</evidence>
<proteinExistence type="inferred from homology"/>
<name>A0A4Q7VN23_9BURK</name>
<gene>
    <name evidence="10" type="ORF">EV670_2082</name>
</gene>
<evidence type="ECO:0000256" key="6">
    <source>
        <dbReference type="ARBA" id="ARBA00022989"/>
    </source>
</evidence>
<feature type="transmembrane region" description="Helical" evidence="9">
    <location>
        <begin position="338"/>
        <end position="360"/>
    </location>
</feature>
<keyword evidence="5 9" id="KW-0812">Transmembrane</keyword>
<dbReference type="PANTHER" id="PTHR30574:SF1">
    <property type="entry name" value="SULPHUR TRANSPORT DOMAIN-CONTAINING PROTEIN"/>
    <property type="match status" value="1"/>
</dbReference>
<evidence type="ECO:0000313" key="11">
    <source>
        <dbReference type="Proteomes" id="UP000293671"/>
    </source>
</evidence>
<evidence type="ECO:0000256" key="4">
    <source>
        <dbReference type="ARBA" id="ARBA00022519"/>
    </source>
</evidence>